<protein>
    <submittedName>
        <fullName evidence="2">BrnA antitoxin family protein</fullName>
    </submittedName>
</protein>
<feature type="region of interest" description="Disordered" evidence="1">
    <location>
        <begin position="1"/>
        <end position="23"/>
    </location>
</feature>
<dbReference type="AlphaFoldDB" id="A0AAW9R8N2"/>
<dbReference type="Proteomes" id="UP001364472">
    <property type="component" value="Unassembled WGS sequence"/>
</dbReference>
<evidence type="ECO:0000313" key="3">
    <source>
        <dbReference type="Proteomes" id="UP001364472"/>
    </source>
</evidence>
<accession>A0AAW9R8N2</accession>
<sequence length="104" mass="11834">MSDANTGKTVRFTLDPANPPKMSEETKARLKAMKDEDIDLSDIPASSDNAIWTRPGLLTSENKQQLTLRLDRDVVDFFKQSGRRYQTRINAVLRAFVDAQRPRP</sequence>
<reference evidence="2 3" key="1">
    <citation type="journal article" date="2016" name="Antonie Van Leeuwenhoek">
        <title>Denitratimonas tolerans gen. nov., sp. nov., a denitrifying bacterium isolated from a bioreactor for tannery wastewater treatment.</title>
        <authorList>
            <person name="Han S.I."/>
            <person name="Kim J.O."/>
            <person name="Lee Y.R."/>
            <person name="Ekpeghere K.I."/>
            <person name="Koh S.C."/>
            <person name="Whang K.S."/>
        </authorList>
    </citation>
    <scope>NUCLEOTIDE SEQUENCE [LARGE SCALE GENOMIC DNA]</scope>
    <source>
        <strain evidence="2 3">KACC 17565</strain>
    </source>
</reference>
<dbReference type="InterPro" id="IPR025528">
    <property type="entry name" value="BrnA_antitoxin"/>
</dbReference>
<keyword evidence="3" id="KW-1185">Reference proteome</keyword>
<dbReference type="Pfam" id="PF14384">
    <property type="entry name" value="BrnA_antitoxin"/>
    <property type="match status" value="1"/>
</dbReference>
<organism evidence="2 3">
    <name type="scientific">Denitratimonas tolerans</name>
    <dbReference type="NCBI Taxonomy" id="1338420"/>
    <lineage>
        <taxon>Bacteria</taxon>
        <taxon>Pseudomonadati</taxon>
        <taxon>Pseudomonadota</taxon>
        <taxon>Gammaproteobacteria</taxon>
        <taxon>Lysobacterales</taxon>
        <taxon>Lysobacteraceae</taxon>
        <taxon>Denitratimonas</taxon>
    </lineage>
</organism>
<dbReference type="EMBL" id="JBBDHC010000011">
    <property type="protein sequence ID" value="MEJ1249789.1"/>
    <property type="molecule type" value="Genomic_DNA"/>
</dbReference>
<comment type="caution">
    <text evidence="2">The sequence shown here is derived from an EMBL/GenBank/DDBJ whole genome shotgun (WGS) entry which is preliminary data.</text>
</comment>
<evidence type="ECO:0000256" key="1">
    <source>
        <dbReference type="SAM" id="MobiDB-lite"/>
    </source>
</evidence>
<name>A0AAW9R8N2_9GAMM</name>
<dbReference type="RefSeq" id="WP_337335506.1">
    <property type="nucleotide sequence ID" value="NZ_JBBDHC010000011.1"/>
</dbReference>
<evidence type="ECO:0000313" key="2">
    <source>
        <dbReference type="EMBL" id="MEJ1249789.1"/>
    </source>
</evidence>
<gene>
    <name evidence="2" type="ORF">WB794_08915</name>
</gene>
<proteinExistence type="predicted"/>